<dbReference type="Pfam" id="PF00370">
    <property type="entry name" value="FGGY_N"/>
    <property type="match status" value="1"/>
</dbReference>
<dbReference type="GO" id="GO:0016301">
    <property type="term" value="F:kinase activity"/>
    <property type="evidence" value="ECO:0007669"/>
    <property type="project" value="UniProtKB-KW"/>
</dbReference>
<gene>
    <name evidence="6" type="ORF">BST99_05625</name>
</gene>
<dbReference type="InterPro" id="IPR018485">
    <property type="entry name" value="FGGY_C"/>
</dbReference>
<dbReference type="InterPro" id="IPR050406">
    <property type="entry name" value="FGGY_Carb_Kinase"/>
</dbReference>
<evidence type="ECO:0000259" key="5">
    <source>
        <dbReference type="Pfam" id="PF02782"/>
    </source>
</evidence>
<comment type="similarity">
    <text evidence="1">Belongs to the FGGY kinase family.</text>
</comment>
<evidence type="ECO:0000313" key="6">
    <source>
        <dbReference type="EMBL" id="PQJ15280.1"/>
    </source>
</evidence>
<dbReference type="PIRSF" id="PIRSF000538">
    <property type="entry name" value="GlpK"/>
    <property type="match status" value="1"/>
</dbReference>
<dbReference type="CDD" id="cd07809">
    <property type="entry name" value="ASKHA_NBD_FGGY_BaXK-like"/>
    <property type="match status" value="1"/>
</dbReference>
<dbReference type="InterPro" id="IPR000577">
    <property type="entry name" value="Carb_kinase_FGGY"/>
</dbReference>
<dbReference type="InterPro" id="IPR043129">
    <property type="entry name" value="ATPase_NBD"/>
</dbReference>
<proteinExistence type="inferred from homology"/>
<evidence type="ECO:0000259" key="4">
    <source>
        <dbReference type="Pfam" id="PF00370"/>
    </source>
</evidence>
<dbReference type="PANTHER" id="PTHR43095">
    <property type="entry name" value="SUGAR KINASE"/>
    <property type="match status" value="1"/>
</dbReference>
<protein>
    <submittedName>
        <fullName evidence="6">Carbohydrate kinase</fullName>
    </submittedName>
</protein>
<dbReference type="AlphaFoldDB" id="A0A2S7T5R9"/>
<dbReference type="Gene3D" id="3.30.420.40">
    <property type="match status" value="2"/>
</dbReference>
<evidence type="ECO:0000256" key="1">
    <source>
        <dbReference type="ARBA" id="ARBA00009156"/>
    </source>
</evidence>
<keyword evidence="2" id="KW-0808">Transferase</keyword>
<feature type="domain" description="Carbohydrate kinase FGGY C-terminal" evidence="5">
    <location>
        <begin position="259"/>
        <end position="447"/>
    </location>
</feature>
<dbReference type="PANTHER" id="PTHR43095:SF5">
    <property type="entry name" value="XYLULOSE KINASE"/>
    <property type="match status" value="1"/>
</dbReference>
<dbReference type="Pfam" id="PF02782">
    <property type="entry name" value="FGGY_C"/>
    <property type="match status" value="1"/>
</dbReference>
<dbReference type="GO" id="GO:0005975">
    <property type="term" value="P:carbohydrate metabolic process"/>
    <property type="evidence" value="ECO:0007669"/>
    <property type="project" value="InterPro"/>
</dbReference>
<accession>A0A2S7T5R9</accession>
<dbReference type="RefSeq" id="WP_105000930.1">
    <property type="nucleotide sequence ID" value="NZ_MQVX01000001.1"/>
</dbReference>
<name>A0A2S7T5R9_9FLAO</name>
<dbReference type="SUPFAM" id="SSF53067">
    <property type="entry name" value="Actin-like ATPase domain"/>
    <property type="match status" value="2"/>
</dbReference>
<comment type="caution">
    <text evidence="6">The sequence shown here is derived from an EMBL/GenBank/DDBJ whole genome shotgun (WGS) entry which is preliminary data.</text>
</comment>
<evidence type="ECO:0000313" key="7">
    <source>
        <dbReference type="Proteomes" id="UP000239366"/>
    </source>
</evidence>
<dbReference type="EMBL" id="MQVX01000001">
    <property type="protein sequence ID" value="PQJ15280.1"/>
    <property type="molecule type" value="Genomic_DNA"/>
</dbReference>
<evidence type="ECO:0000256" key="3">
    <source>
        <dbReference type="ARBA" id="ARBA00022777"/>
    </source>
</evidence>
<feature type="domain" description="Carbohydrate kinase FGGY N-terminal" evidence="4">
    <location>
        <begin position="2"/>
        <end position="245"/>
    </location>
</feature>
<reference evidence="7" key="1">
    <citation type="submission" date="2016-11" db="EMBL/GenBank/DDBJ databases">
        <title>Trade-off between light-utilization and light-protection in marine flavobacteria.</title>
        <authorList>
            <person name="Kumagai Y."/>
            <person name="Yoshizawa S."/>
            <person name="Kogure K."/>
        </authorList>
    </citation>
    <scope>NUCLEOTIDE SEQUENCE [LARGE SCALE GENOMIC DNA]</scope>
    <source>
        <strain evidence="7">SG-18</strain>
    </source>
</reference>
<sequence length="493" mass="54324">MYYLGIDLGSSSLKLALVASDTGLRKEMISYPEQEMSISSAQQDWAEQSPAQWWEYLVSGVLRLFEKAGVPPSKVIGIGIGYQMHGLVLLDQSGDPLRDAIIWCDSRAIDSGLALGKSLGQQYCVDHLLNNPGNFTASKLDWVRSFEPELFAKAKYFMLPGDYLAFRLTGVPSTTSTGLSEGIMWDFYKNGPAMEMLRAIPGATELLPQLVPILGEQGQVSSSAAKALGISAGTPLLYRAGDQPNNALSLHVMDPGQVAATGGTSGVVYAVNDSTSFKELNRLNHFLHVNHNASRRRLGTLLCINGCGILYRWLSQLFDGLSYTEMNKLAEQVPIGSEGLSILPFGNGAERILENRNLGGHISGLNFNRHNRAHLCRAGLEGIAFSFYYGFELLAKEGVNTQSIRTGNDNLFQSKVMAQTVANLLQVEIEVFETTGAEGAARACALAEDRKIEFKQMILQDYLKSYYPEKQNKHYLEAYEVWKTELLKRIQEA</sequence>
<keyword evidence="3 6" id="KW-0418">Kinase</keyword>
<dbReference type="Proteomes" id="UP000239366">
    <property type="component" value="Unassembled WGS sequence"/>
</dbReference>
<dbReference type="OrthoDB" id="9805576at2"/>
<keyword evidence="7" id="KW-1185">Reference proteome</keyword>
<organism evidence="6 7">
    <name type="scientific">Aureicoccus marinus</name>
    <dbReference type="NCBI Taxonomy" id="754435"/>
    <lineage>
        <taxon>Bacteria</taxon>
        <taxon>Pseudomonadati</taxon>
        <taxon>Bacteroidota</taxon>
        <taxon>Flavobacteriia</taxon>
        <taxon>Flavobacteriales</taxon>
        <taxon>Flavobacteriaceae</taxon>
        <taxon>Aureicoccus</taxon>
    </lineage>
</organism>
<dbReference type="InterPro" id="IPR018484">
    <property type="entry name" value="FGGY_N"/>
</dbReference>
<evidence type="ECO:0000256" key="2">
    <source>
        <dbReference type="ARBA" id="ARBA00022679"/>
    </source>
</evidence>